<evidence type="ECO:0000313" key="3">
    <source>
        <dbReference type="Proteomes" id="UP000886887"/>
    </source>
</evidence>
<dbReference type="PROSITE" id="PS51746">
    <property type="entry name" value="PPM_2"/>
    <property type="match status" value="1"/>
</dbReference>
<dbReference type="InterPro" id="IPR015655">
    <property type="entry name" value="PP2C"/>
</dbReference>
<dbReference type="NCBIfam" id="NF033484">
    <property type="entry name" value="Stp1_PP2C_phos"/>
    <property type="match status" value="1"/>
</dbReference>
<name>A0A9D0ZB25_9FIRM</name>
<evidence type="ECO:0000259" key="1">
    <source>
        <dbReference type="PROSITE" id="PS51746"/>
    </source>
</evidence>
<accession>A0A9D0ZB25</accession>
<dbReference type="Pfam" id="PF13672">
    <property type="entry name" value="PP2C_2"/>
    <property type="match status" value="1"/>
</dbReference>
<dbReference type="Proteomes" id="UP000886887">
    <property type="component" value="Unassembled WGS sequence"/>
</dbReference>
<dbReference type="InterPro" id="IPR001932">
    <property type="entry name" value="PPM-type_phosphatase-like_dom"/>
</dbReference>
<evidence type="ECO:0000313" key="2">
    <source>
        <dbReference type="EMBL" id="HIQ72521.1"/>
    </source>
</evidence>
<gene>
    <name evidence="2" type="ORF">IAB73_09995</name>
</gene>
<reference evidence="2" key="1">
    <citation type="submission" date="2020-10" db="EMBL/GenBank/DDBJ databases">
        <authorList>
            <person name="Gilroy R."/>
        </authorList>
    </citation>
    <scope>NUCLEOTIDE SEQUENCE</scope>
    <source>
        <strain evidence="2">ChiSxjej2B14-6234</strain>
    </source>
</reference>
<dbReference type="PANTHER" id="PTHR47992">
    <property type="entry name" value="PROTEIN PHOSPHATASE"/>
    <property type="match status" value="1"/>
</dbReference>
<proteinExistence type="predicted"/>
<dbReference type="Gene3D" id="3.60.40.10">
    <property type="entry name" value="PPM-type phosphatase domain"/>
    <property type="match status" value="1"/>
</dbReference>
<dbReference type="SMART" id="SM00331">
    <property type="entry name" value="PP2C_SIG"/>
    <property type="match status" value="1"/>
</dbReference>
<comment type="caution">
    <text evidence="2">The sequence shown here is derived from an EMBL/GenBank/DDBJ whole genome shotgun (WGS) entry which is preliminary data.</text>
</comment>
<dbReference type="InterPro" id="IPR036457">
    <property type="entry name" value="PPM-type-like_dom_sf"/>
</dbReference>
<dbReference type="CDD" id="cd00143">
    <property type="entry name" value="PP2Cc"/>
    <property type="match status" value="1"/>
</dbReference>
<dbReference type="EMBL" id="DVFJ01000036">
    <property type="protein sequence ID" value="HIQ72521.1"/>
    <property type="molecule type" value="Genomic_DNA"/>
</dbReference>
<feature type="domain" description="PPM-type phosphatase" evidence="1">
    <location>
        <begin position="2"/>
        <end position="232"/>
    </location>
</feature>
<organism evidence="2 3">
    <name type="scientific">Candidatus Onthenecus intestinigallinarum</name>
    <dbReference type="NCBI Taxonomy" id="2840875"/>
    <lineage>
        <taxon>Bacteria</taxon>
        <taxon>Bacillati</taxon>
        <taxon>Bacillota</taxon>
        <taxon>Clostridia</taxon>
        <taxon>Eubacteriales</taxon>
        <taxon>Candidatus Onthenecus</taxon>
    </lineage>
</organism>
<dbReference type="AlphaFoldDB" id="A0A9D0ZB25"/>
<sequence length="238" mass="26271">MKSIVRTDVGRVRKQNEDSVYAADAQRLFAVADGMGGHRAGEVASSMAVEALRARLQARQPDLRLMRQAFEEANRRISCAAEKDERLQGMGTTMTALWQTERSVLIAHVGDSRVYLLRGGRLRQVTDDHSVVAELLRCGLITPQEARRHPYRNVITRSLGSAPTVGVDLLERDREPGDLWLLCTDGLSNMLTDREMEALLVSLPPQKAADALMQKALEAGGTDNITLILAWNDGEVIP</sequence>
<reference evidence="2" key="2">
    <citation type="journal article" date="2021" name="PeerJ">
        <title>Extensive microbial diversity within the chicken gut microbiome revealed by metagenomics and culture.</title>
        <authorList>
            <person name="Gilroy R."/>
            <person name="Ravi A."/>
            <person name="Getino M."/>
            <person name="Pursley I."/>
            <person name="Horton D.L."/>
            <person name="Alikhan N.F."/>
            <person name="Baker D."/>
            <person name="Gharbi K."/>
            <person name="Hall N."/>
            <person name="Watson M."/>
            <person name="Adriaenssens E.M."/>
            <person name="Foster-Nyarko E."/>
            <person name="Jarju S."/>
            <person name="Secka A."/>
            <person name="Antonio M."/>
            <person name="Oren A."/>
            <person name="Chaudhuri R.R."/>
            <person name="La Ragione R."/>
            <person name="Hildebrand F."/>
            <person name="Pallen M.J."/>
        </authorList>
    </citation>
    <scope>NUCLEOTIDE SEQUENCE</scope>
    <source>
        <strain evidence="2">ChiSxjej2B14-6234</strain>
    </source>
</reference>
<protein>
    <submittedName>
        <fullName evidence="2">Stp1/IreP family PP2C-type Ser/Thr phosphatase</fullName>
    </submittedName>
</protein>
<dbReference type="SUPFAM" id="SSF81606">
    <property type="entry name" value="PP2C-like"/>
    <property type="match status" value="1"/>
</dbReference>
<dbReference type="SMART" id="SM00332">
    <property type="entry name" value="PP2Cc"/>
    <property type="match status" value="1"/>
</dbReference>
<dbReference type="GO" id="GO:0004722">
    <property type="term" value="F:protein serine/threonine phosphatase activity"/>
    <property type="evidence" value="ECO:0007669"/>
    <property type="project" value="InterPro"/>
</dbReference>